<comment type="similarity">
    <text evidence="2 7">Belongs to the alkaline ceramidase family.</text>
</comment>
<dbReference type="AlphaFoldDB" id="A0AAV4CVF4"/>
<dbReference type="GO" id="GO:0016811">
    <property type="term" value="F:hydrolase activity, acting on carbon-nitrogen (but not peptide) bonds, in linear amides"/>
    <property type="evidence" value="ECO:0007669"/>
    <property type="project" value="InterPro"/>
</dbReference>
<organism evidence="8 9">
    <name type="scientific">Plakobranchus ocellatus</name>
    <dbReference type="NCBI Taxonomy" id="259542"/>
    <lineage>
        <taxon>Eukaryota</taxon>
        <taxon>Metazoa</taxon>
        <taxon>Spiralia</taxon>
        <taxon>Lophotrochozoa</taxon>
        <taxon>Mollusca</taxon>
        <taxon>Gastropoda</taxon>
        <taxon>Heterobranchia</taxon>
        <taxon>Euthyneura</taxon>
        <taxon>Panpulmonata</taxon>
        <taxon>Sacoglossa</taxon>
        <taxon>Placobranchoidea</taxon>
        <taxon>Plakobranchidae</taxon>
        <taxon>Plakobranchus</taxon>
    </lineage>
</organism>
<comment type="function">
    <text evidence="7">Hydrolyzes the sphingolipid ceramide into sphingosine and free fatty acid.</text>
</comment>
<sequence length="101" mass="11778">MTLRYSMQLMDEIPMIWGCSFQIYGLFMITCKPGEKNVWLQVGLFLYCGVVTLLDIQDLNSYFIVSVSVLFSHILNTFPPEFHQSFFLLCTFTSSSFFLIY</sequence>
<evidence type="ECO:0000256" key="5">
    <source>
        <dbReference type="ARBA" id="ARBA00022989"/>
    </source>
</evidence>
<comment type="caution">
    <text evidence="8">The sequence shown here is derived from an EMBL/GenBank/DDBJ whole genome shotgun (WGS) entry which is preliminary data.</text>
</comment>
<evidence type="ECO:0000256" key="4">
    <source>
        <dbReference type="ARBA" id="ARBA00022801"/>
    </source>
</evidence>
<keyword evidence="6" id="KW-0472">Membrane</keyword>
<dbReference type="EC" id="3.5.1.-" evidence="7"/>
<evidence type="ECO:0000256" key="3">
    <source>
        <dbReference type="ARBA" id="ARBA00022692"/>
    </source>
</evidence>
<proteinExistence type="inferred from homology"/>
<evidence type="ECO:0000313" key="8">
    <source>
        <dbReference type="EMBL" id="GFO35891.1"/>
    </source>
</evidence>
<dbReference type="GO" id="GO:0016020">
    <property type="term" value="C:membrane"/>
    <property type="evidence" value="ECO:0007669"/>
    <property type="project" value="UniProtKB-SubCell"/>
</dbReference>
<dbReference type="InterPro" id="IPR008901">
    <property type="entry name" value="ACER"/>
</dbReference>
<keyword evidence="7" id="KW-0443">Lipid metabolism</keyword>
<dbReference type="EMBL" id="BLXT01007005">
    <property type="protein sequence ID" value="GFO35891.1"/>
    <property type="molecule type" value="Genomic_DNA"/>
</dbReference>
<protein>
    <recommendedName>
        <fullName evidence="7">Alkaline ceramidase</fullName>
        <ecNumber evidence="7">3.5.1.-</ecNumber>
    </recommendedName>
</protein>
<evidence type="ECO:0000256" key="7">
    <source>
        <dbReference type="RuleBase" id="RU364079"/>
    </source>
</evidence>
<evidence type="ECO:0000313" key="9">
    <source>
        <dbReference type="Proteomes" id="UP000735302"/>
    </source>
</evidence>
<keyword evidence="3" id="KW-0812">Transmembrane</keyword>
<evidence type="ECO:0000256" key="1">
    <source>
        <dbReference type="ARBA" id="ARBA00004141"/>
    </source>
</evidence>
<evidence type="ECO:0000256" key="6">
    <source>
        <dbReference type="ARBA" id="ARBA00023136"/>
    </source>
</evidence>
<dbReference type="Proteomes" id="UP000735302">
    <property type="component" value="Unassembled WGS sequence"/>
</dbReference>
<gene>
    <name evidence="8" type="ORF">PoB_006239600</name>
</gene>
<evidence type="ECO:0000256" key="2">
    <source>
        <dbReference type="ARBA" id="ARBA00009780"/>
    </source>
</evidence>
<keyword evidence="9" id="KW-1185">Reference proteome</keyword>
<dbReference type="GO" id="GO:0006672">
    <property type="term" value="P:ceramide metabolic process"/>
    <property type="evidence" value="ECO:0007669"/>
    <property type="project" value="InterPro"/>
</dbReference>
<keyword evidence="4 7" id="KW-0378">Hydrolase</keyword>
<keyword evidence="5" id="KW-1133">Transmembrane helix</keyword>
<comment type="subcellular location">
    <subcellularLocation>
        <location evidence="1">Membrane</location>
        <topology evidence="1">Multi-pass membrane protein</topology>
    </subcellularLocation>
</comment>
<accession>A0AAV4CVF4</accession>
<name>A0AAV4CVF4_9GAST</name>
<dbReference type="Pfam" id="PF05875">
    <property type="entry name" value="Ceramidase"/>
    <property type="match status" value="1"/>
</dbReference>
<reference evidence="8 9" key="1">
    <citation type="journal article" date="2021" name="Elife">
        <title>Chloroplast acquisition without the gene transfer in kleptoplastic sea slugs, Plakobranchus ocellatus.</title>
        <authorList>
            <person name="Maeda T."/>
            <person name="Takahashi S."/>
            <person name="Yoshida T."/>
            <person name="Shimamura S."/>
            <person name="Takaki Y."/>
            <person name="Nagai Y."/>
            <person name="Toyoda A."/>
            <person name="Suzuki Y."/>
            <person name="Arimoto A."/>
            <person name="Ishii H."/>
            <person name="Satoh N."/>
            <person name="Nishiyama T."/>
            <person name="Hasebe M."/>
            <person name="Maruyama T."/>
            <person name="Minagawa J."/>
            <person name="Obokata J."/>
            <person name="Shigenobu S."/>
        </authorList>
    </citation>
    <scope>NUCLEOTIDE SEQUENCE [LARGE SCALE GENOMIC DNA]</scope>
</reference>